<evidence type="ECO:0008006" key="3">
    <source>
        <dbReference type="Google" id="ProtNLM"/>
    </source>
</evidence>
<dbReference type="Gene3D" id="3.40.50.720">
    <property type="entry name" value="NAD(P)-binding Rossmann-like Domain"/>
    <property type="match status" value="1"/>
</dbReference>
<dbReference type="Proteomes" id="UP001164761">
    <property type="component" value="Chromosome"/>
</dbReference>
<protein>
    <recommendedName>
        <fullName evidence="3">Gfo/Idh/MocA-like oxidoreductase N-terminal domain-containing protein</fullName>
    </recommendedName>
</protein>
<accession>A0ABY6ZB46</accession>
<name>A0ABY6ZB46_9BACL</name>
<proteinExistence type="predicted"/>
<organism evidence="1 2">
    <name type="scientific">Alicyclobacillus fastidiosus</name>
    <dbReference type="NCBI Taxonomy" id="392011"/>
    <lineage>
        <taxon>Bacteria</taxon>
        <taxon>Bacillati</taxon>
        <taxon>Bacillota</taxon>
        <taxon>Bacilli</taxon>
        <taxon>Bacillales</taxon>
        <taxon>Alicyclobacillaceae</taxon>
        <taxon>Alicyclobacillus</taxon>
    </lineage>
</organism>
<dbReference type="RefSeq" id="WP_268003957.1">
    <property type="nucleotide sequence ID" value="NZ_BSUT01000001.1"/>
</dbReference>
<dbReference type="EMBL" id="CP104067">
    <property type="protein sequence ID" value="WAH40059.1"/>
    <property type="molecule type" value="Genomic_DNA"/>
</dbReference>
<gene>
    <name evidence="1" type="ORF">NZD89_16870</name>
</gene>
<reference evidence="1" key="1">
    <citation type="submission" date="2022-08" db="EMBL/GenBank/DDBJ databases">
        <title>Alicyclobacillus fastidiosus DSM 17978, complete genome.</title>
        <authorList>
            <person name="Wang Q."/>
            <person name="Cai R."/>
            <person name="Wang Z."/>
        </authorList>
    </citation>
    <scope>NUCLEOTIDE SEQUENCE</scope>
    <source>
        <strain evidence="1">DSM 17978</strain>
    </source>
</reference>
<evidence type="ECO:0000313" key="2">
    <source>
        <dbReference type="Proteomes" id="UP001164761"/>
    </source>
</evidence>
<keyword evidence="2" id="KW-1185">Reference proteome</keyword>
<evidence type="ECO:0000313" key="1">
    <source>
        <dbReference type="EMBL" id="WAH40059.1"/>
    </source>
</evidence>
<sequence length="75" mass="8536">MKKLKVSLIGVGSVAFALGWLQDLVLSERLKNEVNLEIALMDISNENWVFGFCGGISTYSHSWILHKHTVLRRHQ</sequence>